<dbReference type="OrthoDB" id="2055884at2"/>
<dbReference type="EMBL" id="MEHA01000011">
    <property type="protein sequence ID" value="ODR50409.1"/>
    <property type="molecule type" value="Genomic_DNA"/>
</dbReference>
<organism evidence="1 2">
    <name type="scientific">Eisenbergiella tayi</name>
    <dbReference type="NCBI Taxonomy" id="1432052"/>
    <lineage>
        <taxon>Bacteria</taxon>
        <taxon>Bacillati</taxon>
        <taxon>Bacillota</taxon>
        <taxon>Clostridia</taxon>
        <taxon>Lachnospirales</taxon>
        <taxon>Lachnospiraceae</taxon>
        <taxon>Eisenbergiella</taxon>
    </lineage>
</organism>
<dbReference type="AlphaFoldDB" id="A0A1E3UGN8"/>
<comment type="caution">
    <text evidence="1">The sequence shown here is derived from an EMBL/GenBank/DDBJ whole genome shotgun (WGS) entry which is preliminary data.</text>
</comment>
<name>A0A1E3UGN8_9FIRM</name>
<dbReference type="RefSeq" id="WP_007037241.1">
    <property type="nucleotide sequence ID" value="NZ_MEHA01000011.1"/>
</dbReference>
<gene>
    <name evidence="1" type="ORF">BEI59_16275</name>
</gene>
<sequence length="85" mass="9560">MIKKNQTEYQETEVIASINPVGRDEFAAAGQLGYKATSQLEVWDFEYDGQTEVSIDGKRYAVYRTYGPKSNGKTELYIAERVGKG</sequence>
<evidence type="ECO:0000313" key="1">
    <source>
        <dbReference type="EMBL" id="ODR50409.1"/>
    </source>
</evidence>
<evidence type="ECO:0008006" key="3">
    <source>
        <dbReference type="Google" id="ProtNLM"/>
    </source>
</evidence>
<dbReference type="Proteomes" id="UP000094271">
    <property type="component" value="Unassembled WGS sequence"/>
</dbReference>
<reference evidence="1 2" key="1">
    <citation type="submission" date="2016-08" db="EMBL/GenBank/DDBJ databases">
        <authorList>
            <person name="Seilhamer J.J."/>
        </authorList>
    </citation>
    <scope>NUCLEOTIDE SEQUENCE [LARGE SCALE GENOMIC DNA]</scope>
    <source>
        <strain evidence="1 2">NML150140-1</strain>
    </source>
</reference>
<protein>
    <recommendedName>
        <fullName evidence="3">Phage head-tail adapter protein</fullName>
    </recommendedName>
</protein>
<accession>A0A1E3UGN8</accession>
<evidence type="ECO:0000313" key="2">
    <source>
        <dbReference type="Proteomes" id="UP000094271"/>
    </source>
</evidence>
<proteinExistence type="predicted"/>